<dbReference type="OrthoDB" id="1110633at2"/>
<evidence type="ECO:0000313" key="3">
    <source>
        <dbReference type="EMBL" id="RIE06622.1"/>
    </source>
</evidence>
<sequence>MSDEGILHQLRQAGGIRGKWRSPETPDETIRGTLLLTGDGRMELTIDRDVNPVESLGSIFSFRSESIPLLIGLLNEGTPSTLKGLVQTSTLPYSFSAQVLSPVFSVQYAFFGAQIDNLAEFRVRDVSVSLPVLMDWSNVACCSASFQQEKFLMEAQYRQTLPFGDYGNFAASIHINALCSMSGMRSQVPSVTPRAEIEVAFSDQPLFESVTRLIPLILNFFSLATLSAVRVSSFSCESDSAKRMMPTDNGERPYYHPITVWYRGLPQDLSYDGLSDTNTFFTYSDLKESSTLDALVKTLVRYDEFDHLLPLLVPESGDFHLYTGQRFLNDAQSLEYVDRMLGDDAVLPVDVFEALKTDMLESVQAPTRKWIDDNLHLEYANEPNLRNRVKNIARQNAELLQTTLDDQKGFVDNVVRTRNYLVHLDSAARKGAVLDARLVDLTNKVEALARISFLRVIGFSEGDLERLFSHNERQYIQGVKDIFHPSTAATNVNEARQADDTSTSK</sequence>
<keyword evidence="4" id="KW-1185">Reference proteome</keyword>
<reference evidence="3 4" key="1">
    <citation type="submission" date="2018-09" db="EMBL/GenBank/DDBJ databases">
        <title>Discovery and Ecogenomic Context for Candidatus Cryosericales, a Global Caldiserica Order Active in Thawing Permafrost.</title>
        <authorList>
            <person name="Martinez M.A."/>
            <person name="Woodcroft B.J."/>
            <person name="Ignacio Espinoza J.C."/>
            <person name="Zayed A."/>
            <person name="Singleton C.M."/>
            <person name="Boyd J."/>
            <person name="Li Y.-F."/>
            <person name="Purvine S."/>
            <person name="Maughan H."/>
            <person name="Hodgkins S.B."/>
            <person name="Anderson D."/>
            <person name="Sederholm M."/>
            <person name="Temperton B."/>
            <person name="Saleska S.R."/>
            <person name="Tyson G.W."/>
            <person name="Rich V.I."/>
        </authorList>
    </citation>
    <scope>NUCLEOTIDE SEQUENCE [LARGE SCALE GENOMIC DNA]</scope>
    <source>
        <strain evidence="3 4">SMC7</strain>
    </source>
</reference>
<protein>
    <submittedName>
        <fullName evidence="3">Uncharacterized protein</fullName>
    </submittedName>
</protein>
<gene>
    <name evidence="3" type="ORF">SMC7_01025</name>
</gene>
<evidence type="ECO:0000259" key="2">
    <source>
        <dbReference type="Pfam" id="PF18862"/>
    </source>
</evidence>
<dbReference type="Pfam" id="PF18862">
    <property type="entry name" value="ApeA_NTD1"/>
    <property type="match status" value="1"/>
</dbReference>
<proteinExistence type="predicted"/>
<dbReference type="InterPro" id="IPR041229">
    <property type="entry name" value="HEPN_Apea"/>
</dbReference>
<dbReference type="AlphaFoldDB" id="A0A398CVA7"/>
<accession>A0A398CVA7</accession>
<dbReference type="RefSeq" id="WP_119088525.1">
    <property type="nucleotide sequence ID" value="NZ_QXIS01000006.1"/>
</dbReference>
<evidence type="ECO:0000259" key="1">
    <source>
        <dbReference type="Pfam" id="PF18739"/>
    </source>
</evidence>
<dbReference type="EMBL" id="QXIS01000006">
    <property type="protein sequence ID" value="RIE06622.1"/>
    <property type="molecule type" value="Genomic_DNA"/>
</dbReference>
<evidence type="ECO:0000313" key="4">
    <source>
        <dbReference type="Proteomes" id="UP000266328"/>
    </source>
</evidence>
<name>A0A398CVA7_9BACT</name>
<feature type="domain" description="Apea-like HEPN" evidence="1">
    <location>
        <begin position="331"/>
        <end position="462"/>
    </location>
</feature>
<dbReference type="InterPro" id="IPR041223">
    <property type="entry name" value="ApeA_NTD"/>
</dbReference>
<comment type="caution">
    <text evidence="3">The sequence shown here is derived from an EMBL/GenBank/DDBJ whole genome shotgun (WGS) entry which is preliminary data.</text>
</comment>
<dbReference type="Proteomes" id="UP000266328">
    <property type="component" value="Unassembled WGS sequence"/>
</dbReference>
<feature type="domain" description="ApeA N-terminal" evidence="2">
    <location>
        <begin position="16"/>
        <end position="289"/>
    </location>
</feature>
<organism evidence="3 4">
    <name type="scientific">Candidatus Cryosericum terrychapinii</name>
    <dbReference type="NCBI Taxonomy" id="2290919"/>
    <lineage>
        <taxon>Bacteria</taxon>
        <taxon>Pseudomonadati</taxon>
        <taxon>Caldisericota/Cryosericota group</taxon>
        <taxon>Candidatus Cryosericota</taxon>
        <taxon>Candidatus Cryosericia</taxon>
        <taxon>Candidatus Cryosericales</taxon>
        <taxon>Candidatus Cryosericaceae</taxon>
        <taxon>Candidatus Cryosericum</taxon>
    </lineage>
</organism>
<dbReference type="Pfam" id="PF18739">
    <property type="entry name" value="HEPN_Apea"/>
    <property type="match status" value="1"/>
</dbReference>